<dbReference type="GO" id="GO:0046961">
    <property type="term" value="F:proton-transporting ATPase activity, rotational mechanism"/>
    <property type="evidence" value="ECO:0007669"/>
    <property type="project" value="InterPro"/>
</dbReference>
<proteinExistence type="inferred from homology"/>
<evidence type="ECO:0000256" key="5">
    <source>
        <dbReference type="ARBA" id="ARBA00022781"/>
    </source>
</evidence>
<dbReference type="InterPro" id="IPR000245">
    <property type="entry name" value="ATPase_proteolipid_csu"/>
</dbReference>
<evidence type="ECO:0000256" key="7">
    <source>
        <dbReference type="ARBA" id="ARBA00023065"/>
    </source>
</evidence>
<comment type="similarity">
    <text evidence="2 9">Belongs to the V-ATPase proteolipid subunit family.</text>
</comment>
<feature type="transmembrane region" description="Helical" evidence="9">
    <location>
        <begin position="178"/>
        <end position="204"/>
    </location>
</feature>
<dbReference type="Pfam" id="PF00137">
    <property type="entry name" value="ATP-synt_C"/>
    <property type="match status" value="2"/>
</dbReference>
<dbReference type="CDD" id="cd18176">
    <property type="entry name" value="ATP-synt_Vo_c_ATP6C_rpt2"/>
    <property type="match status" value="1"/>
</dbReference>
<evidence type="ECO:0000256" key="9">
    <source>
        <dbReference type="RuleBase" id="RU363060"/>
    </source>
</evidence>
<evidence type="ECO:0000256" key="1">
    <source>
        <dbReference type="ARBA" id="ARBA00004141"/>
    </source>
</evidence>
<feature type="transmembrane region" description="Helical" evidence="9">
    <location>
        <begin position="117"/>
        <end position="142"/>
    </location>
</feature>
<evidence type="ECO:0000256" key="6">
    <source>
        <dbReference type="ARBA" id="ARBA00022989"/>
    </source>
</evidence>
<evidence type="ECO:0000256" key="2">
    <source>
        <dbReference type="ARBA" id="ARBA00007296"/>
    </source>
</evidence>
<evidence type="ECO:0000256" key="4">
    <source>
        <dbReference type="ARBA" id="ARBA00022692"/>
    </source>
</evidence>
<dbReference type="SUPFAM" id="SSF81333">
    <property type="entry name" value="F1F0 ATP synthase subunit C"/>
    <property type="match status" value="2"/>
</dbReference>
<reference evidence="11" key="1">
    <citation type="submission" date="2021-01" db="EMBL/GenBank/DDBJ databases">
        <authorList>
            <person name="Corre E."/>
            <person name="Pelletier E."/>
            <person name="Niang G."/>
            <person name="Scheremetjew M."/>
            <person name="Finn R."/>
            <person name="Kale V."/>
            <person name="Holt S."/>
            <person name="Cochrane G."/>
            <person name="Meng A."/>
            <person name="Brown T."/>
            <person name="Cohen L."/>
        </authorList>
    </citation>
    <scope>NUCLEOTIDE SEQUENCE</scope>
    <source>
        <strain evidence="11">CCMP127</strain>
    </source>
</reference>
<feature type="domain" description="V-ATPase proteolipid subunit C-like" evidence="10">
    <location>
        <begin position="121"/>
        <end position="204"/>
    </location>
</feature>
<evidence type="ECO:0000256" key="8">
    <source>
        <dbReference type="ARBA" id="ARBA00023136"/>
    </source>
</evidence>
<keyword evidence="9" id="KW-0926">Vacuole</keyword>
<dbReference type="InterPro" id="IPR035921">
    <property type="entry name" value="F/V-ATP_Csub_sf"/>
</dbReference>
<keyword evidence="8 9" id="KW-0472">Membrane</keyword>
<evidence type="ECO:0000259" key="10">
    <source>
        <dbReference type="Pfam" id="PF00137"/>
    </source>
</evidence>
<dbReference type="PRINTS" id="PR00122">
    <property type="entry name" value="VACATPASE"/>
</dbReference>
<dbReference type="GO" id="GO:0005774">
    <property type="term" value="C:vacuolar membrane"/>
    <property type="evidence" value="ECO:0007669"/>
    <property type="project" value="UniProtKB-SubCell"/>
</dbReference>
<evidence type="ECO:0000256" key="3">
    <source>
        <dbReference type="ARBA" id="ARBA00022448"/>
    </source>
</evidence>
<dbReference type="EMBL" id="HBIM01012752">
    <property type="protein sequence ID" value="CAE0413156.1"/>
    <property type="molecule type" value="Transcribed_RNA"/>
</dbReference>
<accession>A0A7S3L5X9</accession>
<dbReference type="PANTHER" id="PTHR10263">
    <property type="entry name" value="V-TYPE PROTON ATPASE PROTEOLIPID SUBUNIT"/>
    <property type="match status" value="1"/>
</dbReference>
<evidence type="ECO:0000313" key="11">
    <source>
        <dbReference type="EMBL" id="CAE0413156.1"/>
    </source>
</evidence>
<keyword evidence="6 9" id="KW-1133">Transmembrane helix</keyword>
<dbReference type="Gene3D" id="1.20.120.610">
    <property type="entry name" value="lithium bound rotor ring of v- atpase"/>
    <property type="match status" value="2"/>
</dbReference>
<feature type="transmembrane region" description="Helical" evidence="9">
    <location>
        <begin position="77"/>
        <end position="97"/>
    </location>
</feature>
<name>A0A7S3L5X9_9STRA</name>
<keyword evidence="4 9" id="KW-0812">Transmembrane</keyword>
<protein>
    <recommendedName>
        <fullName evidence="9">V-type proton ATPase proteolipid subunit</fullName>
    </recommendedName>
</protein>
<keyword evidence="5 9" id="KW-0375">Hydrogen ion transport</keyword>
<organism evidence="11">
    <name type="scientific">Amphora coffeiformis</name>
    <dbReference type="NCBI Taxonomy" id="265554"/>
    <lineage>
        <taxon>Eukaryota</taxon>
        <taxon>Sar</taxon>
        <taxon>Stramenopiles</taxon>
        <taxon>Ochrophyta</taxon>
        <taxon>Bacillariophyta</taxon>
        <taxon>Bacillariophyceae</taxon>
        <taxon>Bacillariophycidae</taxon>
        <taxon>Thalassiophysales</taxon>
        <taxon>Catenulaceae</taxon>
        <taxon>Amphora</taxon>
    </lineage>
</organism>
<dbReference type="CDD" id="cd18175">
    <property type="entry name" value="ATP-synt_Vo_c_ATP6C_rpt1"/>
    <property type="match status" value="1"/>
</dbReference>
<feature type="domain" description="V-ATPase proteolipid subunit C-like" evidence="10">
    <location>
        <begin position="39"/>
        <end position="97"/>
    </location>
</feature>
<gene>
    <name evidence="11" type="ORF">ACOF00016_LOCUS10414</name>
</gene>
<dbReference type="InterPro" id="IPR011555">
    <property type="entry name" value="ATPase_proteolipid_su_C_euk"/>
</dbReference>
<keyword evidence="7 9" id="KW-0406">Ion transport</keyword>
<feature type="transmembrane region" description="Helical" evidence="9">
    <location>
        <begin position="31"/>
        <end position="56"/>
    </location>
</feature>
<dbReference type="NCBIfam" id="TIGR01100">
    <property type="entry name" value="V_ATP_synt_C"/>
    <property type="match status" value="1"/>
</dbReference>
<dbReference type="GO" id="GO:0033179">
    <property type="term" value="C:proton-transporting V-type ATPase, V0 domain"/>
    <property type="evidence" value="ECO:0007669"/>
    <property type="project" value="InterPro"/>
</dbReference>
<sequence length="216" mass="22323">MGDYDQNQYYNGWQESSGNEDMNTSYACTSWAPGVGFAGITFAVVFANLGGAYGTAKAGQGLMAMGLRSPELLMKNIIPVVMAGVLGIYGLIVAVILNGKFSKPDADRYVTYSQYNAFSHLAAGLCVGLCSLVSGLAIGIAADAGTRAVGAQSAMAASWKKMGFTGDSGGQVNSQGDALFVGTILIQVFASNLGLYGLIASLILSQSEYSCDNSGN</sequence>
<dbReference type="InterPro" id="IPR002379">
    <property type="entry name" value="ATPase_proteolipid_c-like_dom"/>
</dbReference>
<keyword evidence="3 9" id="KW-0813">Transport</keyword>
<comment type="subcellular location">
    <subcellularLocation>
        <location evidence="1">Membrane</location>
        <topology evidence="1">Multi-pass membrane protein</topology>
    </subcellularLocation>
    <subcellularLocation>
        <location evidence="9">Vacuole membrane</location>
        <topology evidence="9">Multi-pass membrane protein</topology>
    </subcellularLocation>
</comment>
<dbReference type="AlphaFoldDB" id="A0A7S3L5X9"/>